<evidence type="ECO:0000256" key="5">
    <source>
        <dbReference type="ARBA" id="ARBA00023070"/>
    </source>
</evidence>
<evidence type="ECO:0000313" key="9">
    <source>
        <dbReference type="Proteomes" id="UP001597474"/>
    </source>
</evidence>
<name>A0ABW5U2G3_9RHOB</name>
<keyword evidence="9" id="KW-1185">Reference proteome</keyword>
<evidence type="ECO:0000256" key="1">
    <source>
        <dbReference type="ARBA" id="ARBA00004814"/>
    </source>
</evidence>
<dbReference type="InterPro" id="IPR006311">
    <property type="entry name" value="TAT_signal"/>
</dbReference>
<reference evidence="9" key="1">
    <citation type="journal article" date="2019" name="Int. J. Syst. Evol. Microbiol.">
        <title>The Global Catalogue of Microorganisms (GCM) 10K type strain sequencing project: providing services to taxonomists for standard genome sequencing and annotation.</title>
        <authorList>
            <consortium name="The Broad Institute Genomics Platform"/>
            <consortium name="The Broad Institute Genome Sequencing Center for Infectious Disease"/>
            <person name="Wu L."/>
            <person name="Ma J."/>
        </authorList>
    </citation>
    <scope>NUCLEOTIDE SEQUENCE [LARGE SCALE GENOMIC DNA]</scope>
    <source>
        <strain evidence="9">TISTR 2562</strain>
    </source>
</reference>
<dbReference type="EC" id="1.13.12.3" evidence="3"/>
<dbReference type="Gene3D" id="3.50.50.60">
    <property type="entry name" value="FAD/NAD(P)-binding domain"/>
    <property type="match status" value="1"/>
</dbReference>
<dbReference type="Pfam" id="PF01593">
    <property type="entry name" value="Amino_oxidase"/>
    <property type="match status" value="1"/>
</dbReference>
<comment type="catalytic activity">
    <reaction evidence="6">
        <text>L-tryptophan + O2 = indole-3-acetamide + CO2 + H2O</text>
        <dbReference type="Rhea" id="RHEA:16165"/>
        <dbReference type="ChEBI" id="CHEBI:15377"/>
        <dbReference type="ChEBI" id="CHEBI:15379"/>
        <dbReference type="ChEBI" id="CHEBI:16031"/>
        <dbReference type="ChEBI" id="CHEBI:16526"/>
        <dbReference type="ChEBI" id="CHEBI:57912"/>
        <dbReference type="EC" id="1.13.12.3"/>
    </reaction>
</comment>
<organism evidence="8 9">
    <name type="scientific">Sulfitobacter aestuarii</name>
    <dbReference type="NCBI Taxonomy" id="2161676"/>
    <lineage>
        <taxon>Bacteria</taxon>
        <taxon>Pseudomonadati</taxon>
        <taxon>Pseudomonadota</taxon>
        <taxon>Alphaproteobacteria</taxon>
        <taxon>Rhodobacterales</taxon>
        <taxon>Roseobacteraceae</taxon>
        <taxon>Sulfitobacter</taxon>
    </lineage>
</organism>
<feature type="domain" description="Amine oxidase" evidence="7">
    <location>
        <begin position="59"/>
        <end position="514"/>
    </location>
</feature>
<gene>
    <name evidence="8" type="ORF">ACFSUD_10375</name>
</gene>
<evidence type="ECO:0000259" key="7">
    <source>
        <dbReference type="Pfam" id="PF01593"/>
    </source>
</evidence>
<dbReference type="PROSITE" id="PS51318">
    <property type="entry name" value="TAT"/>
    <property type="match status" value="1"/>
</dbReference>
<protein>
    <recommendedName>
        <fullName evidence="4">Tryptophan 2-monooxygenase</fullName>
        <ecNumber evidence="3">1.13.12.3</ecNumber>
    </recommendedName>
</protein>
<evidence type="ECO:0000256" key="6">
    <source>
        <dbReference type="ARBA" id="ARBA00047321"/>
    </source>
</evidence>
<proteinExistence type="inferred from homology"/>
<dbReference type="EMBL" id="JBHUMP010000007">
    <property type="protein sequence ID" value="MFD2739975.1"/>
    <property type="molecule type" value="Genomic_DNA"/>
</dbReference>
<dbReference type="InterPro" id="IPR050281">
    <property type="entry name" value="Flavin_monoamine_oxidase"/>
</dbReference>
<comment type="similarity">
    <text evidence="2">Belongs to the tryptophan 2-monooxygenase family.</text>
</comment>
<dbReference type="Proteomes" id="UP001597474">
    <property type="component" value="Unassembled WGS sequence"/>
</dbReference>
<dbReference type="Gene3D" id="3.90.660.10">
    <property type="match status" value="1"/>
</dbReference>
<dbReference type="InterPro" id="IPR002937">
    <property type="entry name" value="Amino_oxidase"/>
</dbReference>
<dbReference type="SUPFAM" id="SSF54373">
    <property type="entry name" value="FAD-linked reductases, C-terminal domain"/>
    <property type="match status" value="1"/>
</dbReference>
<keyword evidence="5" id="KW-0073">Auxin biosynthesis</keyword>
<dbReference type="PANTHER" id="PTHR10742:SF410">
    <property type="entry name" value="LYSINE-SPECIFIC HISTONE DEMETHYLASE 2"/>
    <property type="match status" value="1"/>
</dbReference>
<dbReference type="Gene3D" id="1.20.1440.240">
    <property type="match status" value="1"/>
</dbReference>
<evidence type="ECO:0000256" key="4">
    <source>
        <dbReference type="ARBA" id="ARBA00017871"/>
    </source>
</evidence>
<dbReference type="SUPFAM" id="SSF51905">
    <property type="entry name" value="FAD/NAD(P)-binding domain"/>
    <property type="match status" value="1"/>
</dbReference>
<comment type="pathway">
    <text evidence="1">Plant hormone metabolism; auxin biosynthesis.</text>
</comment>
<dbReference type="InterPro" id="IPR036188">
    <property type="entry name" value="FAD/NAD-bd_sf"/>
</dbReference>
<dbReference type="PANTHER" id="PTHR10742">
    <property type="entry name" value="FLAVIN MONOAMINE OXIDASE"/>
    <property type="match status" value="1"/>
</dbReference>
<comment type="caution">
    <text evidence="8">The sequence shown here is derived from an EMBL/GenBank/DDBJ whole genome shotgun (WGS) entry which is preliminary data.</text>
</comment>
<dbReference type="RefSeq" id="WP_386374093.1">
    <property type="nucleotide sequence ID" value="NZ_JBHUMP010000007.1"/>
</dbReference>
<accession>A0ABW5U2G3</accession>
<evidence type="ECO:0000256" key="3">
    <source>
        <dbReference type="ARBA" id="ARBA00012535"/>
    </source>
</evidence>
<evidence type="ECO:0000256" key="2">
    <source>
        <dbReference type="ARBA" id="ARBA00005833"/>
    </source>
</evidence>
<sequence>MREITRRNLLGMIGTAAGSTAMYHAMTAMGHAAPSDYSGPIELDGDPQGAKVLILGAGLAGLTAAYEMRAAGYEVELLEYREKAGGRCWTLRSGDSYTELGGATQQVDFAEGNYINPGPWRLPHHHYAVLDYCRRLKVPLEPFIQLNYSSFLHRSDAYGGKPQRLREIKSDYRGHVSELLAKAVDQGKLDEAVSAEDRELLIESLRSFGVLNEQNEYAKSLETSDYRGFAKLPGGGVDAAPEASDLLDPQEVLQSRLWEYLATHETIDHQAPMFQPVGGMDAIAMGFEREVGDLITYNAKVVALQQDENGVTVTWEDATGGGGGQQTSTADYCICTIPFSILSQIDHNLSGGLSDAISSMPYNGSTKWGLEFKRRFWEQDDHIYGGISYTDQAIGQISYPSTGYFSDGPGVLLGGYTWRGENSYKFNAMQPEERLEWALRQGEKIHPQYREEFKTGVSVAWHKVPWVLGCSGIWENRDNYEEAVKIDNRVVCAGEHLSYLPAWQEGAILSSLDAISRLHDKIING</sequence>
<evidence type="ECO:0000313" key="8">
    <source>
        <dbReference type="EMBL" id="MFD2739975.1"/>
    </source>
</evidence>